<evidence type="ECO:0008006" key="4">
    <source>
        <dbReference type="Google" id="ProtNLM"/>
    </source>
</evidence>
<reference evidence="2 3" key="1">
    <citation type="submission" date="2020-08" db="EMBL/GenBank/DDBJ databases">
        <title>Genome public.</title>
        <authorList>
            <person name="Liu C."/>
            <person name="Sun Q."/>
        </authorList>
    </citation>
    <scope>NUCLEOTIDE SEQUENCE [LARGE SCALE GENOMIC DNA]</scope>
    <source>
        <strain evidence="2 3">BX1</strain>
    </source>
</reference>
<keyword evidence="3" id="KW-1185">Reference proteome</keyword>
<sequence length="148" mass="15601">MKRILSCCLILILLAGCARPPASLRTPQPAPPRERAAADSHRVAAFLIEPLGLEGDLRPREDAEAGETFLASVRVAGPRGEPVEGLVCESGGVRAVTDAEGRCLLPMCSGVPQALSLASEAPARETQYLVTAREGAGEEELFLLWAAV</sequence>
<name>A0ABR7NH02_9FIRM</name>
<feature type="chain" id="PRO_5045242906" description="Lipoprotein" evidence="1">
    <location>
        <begin position="19"/>
        <end position="148"/>
    </location>
</feature>
<comment type="caution">
    <text evidence="2">The sequence shown here is derived from an EMBL/GenBank/DDBJ whole genome shotgun (WGS) entry which is preliminary data.</text>
</comment>
<organism evidence="2 3">
    <name type="scientific">Yanshouia hominis</name>
    <dbReference type="NCBI Taxonomy" id="2763673"/>
    <lineage>
        <taxon>Bacteria</taxon>
        <taxon>Bacillati</taxon>
        <taxon>Bacillota</taxon>
        <taxon>Clostridia</taxon>
        <taxon>Eubacteriales</taxon>
        <taxon>Oscillospiraceae</taxon>
        <taxon>Yanshouia</taxon>
    </lineage>
</organism>
<dbReference type="RefSeq" id="WP_262399302.1">
    <property type="nucleotide sequence ID" value="NZ_JACRTB010000006.1"/>
</dbReference>
<dbReference type="Proteomes" id="UP000658131">
    <property type="component" value="Unassembled WGS sequence"/>
</dbReference>
<evidence type="ECO:0000313" key="3">
    <source>
        <dbReference type="Proteomes" id="UP000658131"/>
    </source>
</evidence>
<proteinExistence type="predicted"/>
<dbReference type="EMBL" id="JACRTB010000006">
    <property type="protein sequence ID" value="MBC8575681.1"/>
    <property type="molecule type" value="Genomic_DNA"/>
</dbReference>
<evidence type="ECO:0000256" key="1">
    <source>
        <dbReference type="SAM" id="SignalP"/>
    </source>
</evidence>
<keyword evidence="1" id="KW-0732">Signal</keyword>
<gene>
    <name evidence="2" type="ORF">H8717_04540</name>
</gene>
<dbReference type="PROSITE" id="PS51257">
    <property type="entry name" value="PROKAR_LIPOPROTEIN"/>
    <property type="match status" value="1"/>
</dbReference>
<accession>A0ABR7NH02</accession>
<protein>
    <recommendedName>
        <fullName evidence="4">Lipoprotein</fullName>
    </recommendedName>
</protein>
<feature type="signal peptide" evidence="1">
    <location>
        <begin position="1"/>
        <end position="18"/>
    </location>
</feature>
<evidence type="ECO:0000313" key="2">
    <source>
        <dbReference type="EMBL" id="MBC8575681.1"/>
    </source>
</evidence>